<evidence type="ECO:0000256" key="14">
    <source>
        <dbReference type="ARBA" id="ARBA00023012"/>
    </source>
</evidence>
<dbReference type="PANTHER" id="PTHR48111:SF75">
    <property type="entry name" value="TRANSCRIPTIONAL REGULATORY PROTEIN BASR"/>
    <property type="match status" value="1"/>
</dbReference>
<comment type="subcellular location">
    <subcellularLocation>
        <location evidence="2">Cell inner membrane</location>
        <topology evidence="2">Multi-pass membrane protein</topology>
    </subcellularLocation>
    <subcellularLocation>
        <location evidence="3">Cytoplasm</location>
    </subcellularLocation>
</comment>
<dbReference type="CDD" id="cd00383">
    <property type="entry name" value="trans_reg_C"/>
    <property type="match status" value="1"/>
</dbReference>
<evidence type="ECO:0000256" key="24">
    <source>
        <dbReference type="SAM" id="Phobius"/>
    </source>
</evidence>
<keyword evidence="5" id="KW-1003">Cell membrane</keyword>
<dbReference type="InterPro" id="IPR001789">
    <property type="entry name" value="Sig_transdc_resp-reg_receiver"/>
</dbReference>
<feature type="domain" description="OmpR/PhoB-type" evidence="27">
    <location>
        <begin position="124"/>
        <end position="218"/>
    </location>
</feature>
<dbReference type="SUPFAM" id="SSF46894">
    <property type="entry name" value="C-terminal effector domain of the bipartite response regulators"/>
    <property type="match status" value="1"/>
</dbReference>
<dbReference type="EMBL" id="UGED01000008">
    <property type="protein sequence ID" value="STL49572.1"/>
    <property type="molecule type" value="Genomic_DNA"/>
</dbReference>
<dbReference type="GO" id="GO:0005829">
    <property type="term" value="C:cytosol"/>
    <property type="evidence" value="ECO:0007669"/>
    <property type="project" value="TreeGrafter"/>
</dbReference>
<sequence length="475" mass="53467">MKILIVEDDTLLLQGLILAAQTEGYACDGVTTARMAEQSLEAGHYSLVVLDLGLPDEDGLHFLARIRQKKYTLPVLILTARDTLTDKIAGLDVGADDYLVKPFALEELHARIRALLRRHNNQGESELIVGNLTLNMGRRQVWMGGEELILTPKEYALLSRLMLKAGSPVHREILYNDIYNWDNEPSTNTLEVHIHNLRDKVGKARIRTVRGFGYMLVANEGKLIESDAFSAPTNIAAPTADMTIGAILLVFELISVFWLWHESTEQIQLFEQALRDNRNNDRHIMREIREAVASLIVPGVFMVSLTLFICYQAVRRITRPLAELQKELEARTADNLTPIAIHSATLEIEAVVSALNDLVSRLTSTLDNERLFTADVAHELRTPLAGVRLHLELLAKTHHIDVAPLVARLDQMMESVSQLLQLARAGQSFSSGNYQHVKLLEDVILPSYDELSTMLDQRQQKPAIARERRRHHRSG</sequence>
<dbReference type="GO" id="GO:0006355">
    <property type="term" value="P:regulation of DNA-templated transcription"/>
    <property type="evidence" value="ECO:0007669"/>
    <property type="project" value="InterPro"/>
</dbReference>
<dbReference type="NCBIfam" id="NF007928">
    <property type="entry name" value="PRK10643.1"/>
    <property type="match status" value="1"/>
</dbReference>
<protein>
    <recommendedName>
        <fullName evidence="20">Sensor protein BasS</fullName>
        <ecNumber evidence="4">2.7.13.3</ecNumber>
    </recommendedName>
</protein>
<dbReference type="SMART" id="SM00862">
    <property type="entry name" value="Trans_reg_C"/>
    <property type="match status" value="1"/>
</dbReference>
<evidence type="ECO:0000256" key="10">
    <source>
        <dbReference type="ARBA" id="ARBA00022741"/>
    </source>
</evidence>
<keyword evidence="7 21" id="KW-0597">Phosphoprotein</keyword>
<evidence type="ECO:0000256" key="21">
    <source>
        <dbReference type="PROSITE-ProRule" id="PRU00169"/>
    </source>
</evidence>
<dbReference type="EC" id="2.7.13.3" evidence="4"/>
<dbReference type="PROSITE" id="PS50885">
    <property type="entry name" value="HAMP"/>
    <property type="match status" value="1"/>
</dbReference>
<evidence type="ECO:0000256" key="2">
    <source>
        <dbReference type="ARBA" id="ARBA00004429"/>
    </source>
</evidence>
<dbReference type="InterPro" id="IPR036097">
    <property type="entry name" value="HisK_dim/P_sf"/>
</dbReference>
<dbReference type="CDD" id="cd17624">
    <property type="entry name" value="REC_OmpR_PmrA-like"/>
    <property type="match status" value="1"/>
</dbReference>
<feature type="transmembrane region" description="Helical" evidence="24">
    <location>
        <begin position="242"/>
        <end position="260"/>
    </location>
</feature>
<dbReference type="SMART" id="SM00448">
    <property type="entry name" value="REC"/>
    <property type="match status" value="1"/>
</dbReference>
<evidence type="ECO:0000256" key="6">
    <source>
        <dbReference type="ARBA" id="ARBA00022519"/>
    </source>
</evidence>
<evidence type="ECO:0000256" key="3">
    <source>
        <dbReference type="ARBA" id="ARBA00004496"/>
    </source>
</evidence>
<evidence type="ECO:0000259" key="27">
    <source>
        <dbReference type="PROSITE" id="PS51755"/>
    </source>
</evidence>
<dbReference type="GO" id="GO:0000155">
    <property type="term" value="F:phosphorelay sensor kinase activity"/>
    <property type="evidence" value="ECO:0007669"/>
    <property type="project" value="InterPro"/>
</dbReference>
<evidence type="ECO:0000256" key="13">
    <source>
        <dbReference type="ARBA" id="ARBA00022989"/>
    </source>
</evidence>
<keyword evidence="18" id="KW-0010">Activator</keyword>
<dbReference type="AlphaFoldDB" id="A0A377B784"/>
<keyword evidence="16 22" id="KW-0238">DNA-binding</keyword>
<dbReference type="InterPro" id="IPR036388">
    <property type="entry name" value="WH-like_DNA-bd_sf"/>
</dbReference>
<keyword evidence="9 24" id="KW-0812">Transmembrane</keyword>
<dbReference type="SUPFAM" id="SSF52172">
    <property type="entry name" value="CheY-like"/>
    <property type="match status" value="1"/>
</dbReference>
<dbReference type="Gene3D" id="1.10.10.10">
    <property type="entry name" value="Winged helix-like DNA-binding domain superfamily/Winged helix DNA-binding domain"/>
    <property type="match status" value="1"/>
</dbReference>
<feature type="modified residue" description="4-aspartylphosphate" evidence="21">
    <location>
        <position position="51"/>
    </location>
</feature>
<accession>A0A377B784</accession>
<dbReference type="CDD" id="cd00082">
    <property type="entry name" value="HisKA"/>
    <property type="match status" value="1"/>
</dbReference>
<dbReference type="GO" id="GO:0000156">
    <property type="term" value="F:phosphorelay response regulator activity"/>
    <property type="evidence" value="ECO:0007669"/>
    <property type="project" value="TreeGrafter"/>
</dbReference>
<keyword evidence="15" id="KW-0805">Transcription regulation</keyword>
<dbReference type="SMART" id="SM00388">
    <property type="entry name" value="HisKA"/>
    <property type="match status" value="1"/>
</dbReference>
<evidence type="ECO:0000256" key="7">
    <source>
        <dbReference type="ARBA" id="ARBA00022553"/>
    </source>
</evidence>
<evidence type="ECO:0000256" key="5">
    <source>
        <dbReference type="ARBA" id="ARBA00022475"/>
    </source>
</evidence>
<feature type="transmembrane region" description="Helical" evidence="24">
    <location>
        <begin position="292"/>
        <end position="314"/>
    </location>
</feature>
<dbReference type="NCBIfam" id="NF008025">
    <property type="entry name" value="PRK10755.1"/>
    <property type="match status" value="1"/>
</dbReference>
<dbReference type="GO" id="GO:0000976">
    <property type="term" value="F:transcription cis-regulatory region binding"/>
    <property type="evidence" value="ECO:0007669"/>
    <property type="project" value="TreeGrafter"/>
</dbReference>
<keyword evidence="13 24" id="KW-1133">Transmembrane helix</keyword>
<feature type="domain" description="HAMP" evidence="26">
    <location>
        <begin position="315"/>
        <end position="367"/>
    </location>
</feature>
<evidence type="ECO:0000256" key="16">
    <source>
        <dbReference type="ARBA" id="ARBA00023125"/>
    </source>
</evidence>
<evidence type="ECO:0000256" key="15">
    <source>
        <dbReference type="ARBA" id="ARBA00023015"/>
    </source>
</evidence>
<keyword evidence="17 24" id="KW-0472">Membrane</keyword>
<dbReference type="Pfam" id="PF00512">
    <property type="entry name" value="HisKA"/>
    <property type="match status" value="1"/>
</dbReference>
<evidence type="ECO:0000259" key="25">
    <source>
        <dbReference type="PROSITE" id="PS50110"/>
    </source>
</evidence>
<dbReference type="GO" id="GO:0005886">
    <property type="term" value="C:plasma membrane"/>
    <property type="evidence" value="ECO:0007669"/>
    <property type="project" value="UniProtKB-SubCell"/>
</dbReference>
<dbReference type="InterPro" id="IPR003661">
    <property type="entry name" value="HisK_dim/P_dom"/>
</dbReference>
<dbReference type="Pfam" id="PF00072">
    <property type="entry name" value="Response_reg"/>
    <property type="match status" value="1"/>
</dbReference>
<evidence type="ECO:0000256" key="20">
    <source>
        <dbReference type="ARBA" id="ARBA00069661"/>
    </source>
</evidence>
<dbReference type="SUPFAM" id="SSF47384">
    <property type="entry name" value="Homodimeric domain of signal transducing histidine kinase"/>
    <property type="match status" value="1"/>
</dbReference>
<dbReference type="FunFam" id="1.10.287.130:FF:000026">
    <property type="entry name" value="Two-component system sensor histidine kinase PmrB"/>
    <property type="match status" value="1"/>
</dbReference>
<dbReference type="InterPro" id="IPR016032">
    <property type="entry name" value="Sig_transdc_resp-reg_C-effctor"/>
</dbReference>
<evidence type="ECO:0000256" key="23">
    <source>
        <dbReference type="SAM" id="MobiDB-lite"/>
    </source>
</evidence>
<evidence type="ECO:0000256" key="12">
    <source>
        <dbReference type="ARBA" id="ARBA00022840"/>
    </source>
</evidence>
<organism evidence="28 29">
    <name type="scientific">Escherichia coli</name>
    <dbReference type="NCBI Taxonomy" id="562"/>
    <lineage>
        <taxon>Bacteria</taxon>
        <taxon>Pseudomonadati</taxon>
        <taxon>Pseudomonadota</taxon>
        <taxon>Gammaproteobacteria</taxon>
        <taxon>Enterobacterales</taxon>
        <taxon>Enterobacteriaceae</taxon>
        <taxon>Escherichia</taxon>
    </lineage>
</organism>
<evidence type="ECO:0000256" key="19">
    <source>
        <dbReference type="ARBA" id="ARBA00023163"/>
    </source>
</evidence>
<feature type="DNA-binding region" description="OmpR/PhoB-type" evidence="22">
    <location>
        <begin position="124"/>
        <end position="218"/>
    </location>
</feature>
<keyword evidence="6" id="KW-0997">Cell inner membrane</keyword>
<evidence type="ECO:0000313" key="28">
    <source>
        <dbReference type="EMBL" id="STL49572.1"/>
    </source>
</evidence>
<dbReference type="Proteomes" id="UP000254052">
    <property type="component" value="Unassembled WGS sequence"/>
</dbReference>
<comment type="catalytic activity">
    <reaction evidence="1">
        <text>ATP + protein L-histidine = ADP + protein N-phospho-L-histidine.</text>
        <dbReference type="EC" id="2.7.13.3"/>
    </reaction>
</comment>
<dbReference type="Gene3D" id="3.40.50.2300">
    <property type="match status" value="1"/>
</dbReference>
<dbReference type="Gene3D" id="6.10.340.10">
    <property type="match status" value="1"/>
</dbReference>
<keyword evidence="19" id="KW-0804">Transcription</keyword>
<dbReference type="InterPro" id="IPR003660">
    <property type="entry name" value="HAMP_dom"/>
</dbReference>
<dbReference type="InterPro" id="IPR011006">
    <property type="entry name" value="CheY-like_superfamily"/>
</dbReference>
<dbReference type="InterPro" id="IPR001867">
    <property type="entry name" value="OmpR/PhoB-type_DNA-bd"/>
</dbReference>
<keyword evidence="8" id="KW-0808">Transferase</keyword>
<name>A0A377B784_ECOLX</name>
<feature type="domain" description="Response regulatory" evidence="25">
    <location>
        <begin position="2"/>
        <end position="116"/>
    </location>
</feature>
<dbReference type="Gene3D" id="6.10.250.690">
    <property type="match status" value="1"/>
</dbReference>
<evidence type="ECO:0000256" key="17">
    <source>
        <dbReference type="ARBA" id="ARBA00023136"/>
    </source>
</evidence>
<evidence type="ECO:0000256" key="11">
    <source>
        <dbReference type="ARBA" id="ARBA00022777"/>
    </source>
</evidence>
<evidence type="ECO:0000256" key="18">
    <source>
        <dbReference type="ARBA" id="ARBA00023159"/>
    </source>
</evidence>
<dbReference type="GO" id="GO:0005524">
    <property type="term" value="F:ATP binding"/>
    <property type="evidence" value="ECO:0007669"/>
    <property type="project" value="UniProtKB-KW"/>
</dbReference>
<dbReference type="PROSITE" id="PS51755">
    <property type="entry name" value="OMPR_PHOB"/>
    <property type="match status" value="1"/>
</dbReference>
<gene>
    <name evidence="28" type="primary">basR</name>
    <name evidence="28" type="ORF">NCTC9962_03839</name>
</gene>
<keyword evidence="10" id="KW-0547">Nucleotide-binding</keyword>
<evidence type="ECO:0000259" key="26">
    <source>
        <dbReference type="PROSITE" id="PS50885"/>
    </source>
</evidence>
<evidence type="ECO:0000256" key="22">
    <source>
        <dbReference type="PROSITE-ProRule" id="PRU01091"/>
    </source>
</evidence>
<evidence type="ECO:0000256" key="8">
    <source>
        <dbReference type="ARBA" id="ARBA00022679"/>
    </source>
</evidence>
<reference evidence="28 29" key="1">
    <citation type="submission" date="2018-06" db="EMBL/GenBank/DDBJ databases">
        <authorList>
            <consortium name="Pathogen Informatics"/>
            <person name="Doyle S."/>
        </authorList>
    </citation>
    <scope>NUCLEOTIDE SEQUENCE [LARGE SCALE GENOMIC DNA]</scope>
    <source>
        <strain evidence="28 29">NCTC9962</strain>
    </source>
</reference>
<dbReference type="GO" id="GO:0032993">
    <property type="term" value="C:protein-DNA complex"/>
    <property type="evidence" value="ECO:0007669"/>
    <property type="project" value="TreeGrafter"/>
</dbReference>
<evidence type="ECO:0000256" key="4">
    <source>
        <dbReference type="ARBA" id="ARBA00012438"/>
    </source>
</evidence>
<dbReference type="FunFam" id="1.10.10.10:FF:000005">
    <property type="entry name" value="Two-component system response regulator"/>
    <property type="match status" value="1"/>
</dbReference>
<dbReference type="PROSITE" id="PS50110">
    <property type="entry name" value="RESPONSE_REGULATORY"/>
    <property type="match status" value="1"/>
</dbReference>
<dbReference type="Pfam" id="PF00486">
    <property type="entry name" value="Trans_reg_C"/>
    <property type="match status" value="1"/>
</dbReference>
<feature type="region of interest" description="Disordered" evidence="23">
    <location>
        <begin position="456"/>
        <end position="475"/>
    </location>
</feature>
<evidence type="ECO:0000313" key="29">
    <source>
        <dbReference type="Proteomes" id="UP000254052"/>
    </source>
</evidence>
<keyword evidence="14" id="KW-0902">Two-component regulatory system</keyword>
<dbReference type="PANTHER" id="PTHR48111">
    <property type="entry name" value="REGULATOR OF RPOS"/>
    <property type="match status" value="1"/>
</dbReference>
<proteinExistence type="predicted"/>
<evidence type="ECO:0000256" key="1">
    <source>
        <dbReference type="ARBA" id="ARBA00000085"/>
    </source>
</evidence>
<evidence type="ECO:0000256" key="9">
    <source>
        <dbReference type="ARBA" id="ARBA00022692"/>
    </source>
</evidence>
<dbReference type="SMART" id="SM00304">
    <property type="entry name" value="HAMP"/>
    <property type="match status" value="1"/>
</dbReference>
<keyword evidence="12" id="KW-0067">ATP-binding</keyword>
<keyword evidence="11" id="KW-0418">Kinase</keyword>
<dbReference type="Gene3D" id="1.10.287.130">
    <property type="match status" value="1"/>
</dbReference>
<dbReference type="InterPro" id="IPR039420">
    <property type="entry name" value="WalR-like"/>
</dbReference>